<name>A0A9X1JN52_9FLAO</name>
<feature type="transmembrane region" description="Helical" evidence="1">
    <location>
        <begin position="115"/>
        <end position="137"/>
    </location>
</feature>
<proteinExistence type="predicted"/>
<feature type="transmembrane region" description="Helical" evidence="1">
    <location>
        <begin position="82"/>
        <end position="109"/>
    </location>
</feature>
<dbReference type="RefSeq" id="WP_218545752.1">
    <property type="nucleotide sequence ID" value="NZ_JAGSPD010000005.1"/>
</dbReference>
<feature type="transmembrane region" description="Helical" evidence="1">
    <location>
        <begin position="187"/>
        <end position="207"/>
    </location>
</feature>
<dbReference type="Proteomes" id="UP001138894">
    <property type="component" value="Unassembled WGS sequence"/>
</dbReference>
<keyword evidence="1" id="KW-0812">Transmembrane</keyword>
<dbReference type="AlphaFoldDB" id="A0A9X1JN52"/>
<accession>A0A9X1JN52</accession>
<gene>
    <name evidence="2" type="ORF">KCG49_08295</name>
</gene>
<organism evidence="2 3">
    <name type="scientific">Winogradskyella luteola</name>
    <dbReference type="NCBI Taxonomy" id="2828330"/>
    <lineage>
        <taxon>Bacteria</taxon>
        <taxon>Pseudomonadati</taxon>
        <taxon>Bacteroidota</taxon>
        <taxon>Flavobacteriia</taxon>
        <taxon>Flavobacteriales</taxon>
        <taxon>Flavobacteriaceae</taxon>
        <taxon>Winogradskyella</taxon>
    </lineage>
</organism>
<reference evidence="2" key="1">
    <citation type="submission" date="2021-04" db="EMBL/GenBank/DDBJ databases">
        <authorList>
            <person name="Pira H."/>
            <person name="Risdian C."/>
            <person name="Wink J."/>
        </authorList>
    </citation>
    <scope>NUCLEOTIDE SEQUENCE</scope>
    <source>
        <strain evidence="2">WHY3</strain>
    </source>
</reference>
<comment type="caution">
    <text evidence="2">The sequence shown here is derived from an EMBL/GenBank/DDBJ whole genome shotgun (WGS) entry which is preliminary data.</text>
</comment>
<evidence type="ECO:0000313" key="2">
    <source>
        <dbReference type="EMBL" id="MBV7269185.1"/>
    </source>
</evidence>
<keyword evidence="3" id="KW-1185">Reference proteome</keyword>
<keyword evidence="1" id="KW-1133">Transmembrane helix</keyword>
<evidence type="ECO:0000256" key="1">
    <source>
        <dbReference type="SAM" id="Phobius"/>
    </source>
</evidence>
<feature type="transmembrane region" description="Helical" evidence="1">
    <location>
        <begin position="149"/>
        <end position="167"/>
    </location>
</feature>
<protein>
    <submittedName>
        <fullName evidence="2">Uncharacterized protein</fullName>
    </submittedName>
</protein>
<evidence type="ECO:0000313" key="3">
    <source>
        <dbReference type="Proteomes" id="UP001138894"/>
    </source>
</evidence>
<dbReference type="EMBL" id="JAGSPD010000005">
    <property type="protein sequence ID" value="MBV7269185.1"/>
    <property type="molecule type" value="Genomic_DNA"/>
</dbReference>
<sequence>MKLSENDIQTIDRYLKDKGIGYWDIRLEMTDHIACEMESKNGSYDFHTLFMHVLDRLGWKNDLKSFEQRRLRSINKTVRKKYVSNFVGLFTNIKTLIVVGFFVFAYYLLFQNFSSKVFSIISLMLFGLPILYFTIHYAYMSIKFKKSGYLLYGYFYIIFSMLMSNLLYQLPRPDGVFEVTENVRQSIIFFTTIFNVLFIYSGIKIYLETTKKYRNLQDKLAV</sequence>
<keyword evidence="1" id="KW-0472">Membrane</keyword>